<dbReference type="FunFam" id="2.60.120.1020:FF:000005">
    <property type="entry name" value="PAW domain-containing protein Y50D4B.3"/>
    <property type="match status" value="1"/>
</dbReference>
<feature type="domain" description="PAW" evidence="4">
    <location>
        <begin position="594"/>
        <end position="787"/>
    </location>
</feature>
<evidence type="ECO:0000256" key="1">
    <source>
        <dbReference type="PROSITE-ProRule" id="PRU00731"/>
    </source>
</evidence>
<evidence type="ECO:0000259" key="4">
    <source>
        <dbReference type="PROSITE" id="PS51398"/>
    </source>
</evidence>
<feature type="domain" description="PAW" evidence="4">
    <location>
        <begin position="228"/>
        <end position="427"/>
    </location>
</feature>
<keyword evidence="6" id="KW-1185">Reference proteome</keyword>
<dbReference type="InterPro" id="IPR038680">
    <property type="entry name" value="PAW_sf"/>
</dbReference>
<dbReference type="Bgee" id="WBGene00021743">
    <property type="expression patterns" value="Expressed in adult organism and 1 other cell type or tissue"/>
</dbReference>
<evidence type="ECO:0000313" key="5">
    <source>
        <dbReference type="EMBL" id="CTQ86966.1"/>
    </source>
</evidence>
<sequence>MSSQNPVYSPLSLGETNISQQKHPSKKSTALALVGTLVIFSTVSLAIFGGFSNDDSDDNFGIAHVPYHKTLTTQNESIQLGNRFKNRYFEFKYEIVRGNYSHTNEDELAVKPFIVRNIERHSDGEPYDVYLHKIKPDEEGMIYWKFNLKATDKVVKTLVIRMIGINQTLNEGGKAEACLETFENCLEAPANQDLTIDMPRADTLFLGVKLYKNIKVFRYAEECMGCEELESGFSVKAYWVSTQDHLLNISSTFHDDSGRVFALSPKTGENYAKFTYNFLNNSYSHNEPDGSPVRLFDFNGLERVEDYTENTVFLRRKNPKEKGNIKWALDLNIDGLSVETVVIKIIGIDEIDNGGGTAIACGHDLTSIVNPRCGNIPFNGKITFFNNAFHRLYLNITLDEDIQIFKTKLDDEGSLENVSVEVYWSDWRDDVPFHWTLKTQNESIQLGNRFKNRYFEFKYEIERGKYSHTNEDESAVKPFLVKNIERHADDDTYDVYLQKIKPDEEGMIYWKFDLKATDKVVKTLVIRMIGINQTLNGGGKAEACLETFENCTEIPVDEDLIIDMPRADTLFLGVKLYKNIKIFRKAERCVRCSGLLSGFSVKAYWVSTQDHLLNISSTFHDDSGRVFALSPKTGENYAKFTYNFINNLYSHTEPDGSPVRLFDFNGLERVEDYTENTVFLRRKNPKEKGNIRWALNLRIDGKYVEKVVIGIIGIEEIANRGGTARACWNVLYNCIDIPIDGTFTLQNNVVDLSLDIELDEDIQIFRTKLDDEGSLENVSVEVYWRGQRENN</sequence>
<evidence type="ECO:0000313" key="6">
    <source>
        <dbReference type="Proteomes" id="UP000001940"/>
    </source>
</evidence>
<dbReference type="GO" id="GO:0005737">
    <property type="term" value="C:cytoplasm"/>
    <property type="evidence" value="ECO:0007669"/>
    <property type="project" value="InterPro"/>
</dbReference>
<evidence type="ECO:0000256" key="3">
    <source>
        <dbReference type="SAM" id="Phobius"/>
    </source>
</evidence>
<dbReference type="SMR" id="A0A0K3ASH9"/>
<organism evidence="5 6">
    <name type="scientific">Caenorhabditis elegans</name>
    <dbReference type="NCBI Taxonomy" id="6239"/>
    <lineage>
        <taxon>Eukaryota</taxon>
        <taxon>Metazoa</taxon>
        <taxon>Ecdysozoa</taxon>
        <taxon>Nematoda</taxon>
        <taxon>Chromadorea</taxon>
        <taxon>Rhabditida</taxon>
        <taxon>Rhabditina</taxon>
        <taxon>Rhabditomorpha</taxon>
        <taxon>Rhabditoidea</taxon>
        <taxon>Rhabditidae</taxon>
        <taxon>Peloderinae</taxon>
        <taxon>Caenorhabditis</taxon>
    </lineage>
</organism>
<dbReference type="RefSeq" id="NP_001300267.1">
    <property type="nucleotide sequence ID" value="NM_001313338.1"/>
</dbReference>
<feature type="domain" description="PAW" evidence="4">
    <location>
        <begin position="436"/>
        <end position="584"/>
    </location>
</feature>
<evidence type="ECO:0000313" key="7">
    <source>
        <dbReference type="WormBase" id="Y50D4B.4a"/>
    </source>
</evidence>
<feature type="region of interest" description="Disordered" evidence="2">
    <location>
        <begin position="1"/>
        <end position="21"/>
    </location>
</feature>
<dbReference type="ExpressionAtlas" id="A0A0K3ASH9">
    <property type="expression patterns" value="baseline and differential"/>
</dbReference>
<keyword evidence="3" id="KW-0472">Membrane</keyword>
<reference evidence="5 6" key="1">
    <citation type="journal article" date="1998" name="Science">
        <title>Genome sequence of the nematode C. elegans: a platform for investigating biology.</title>
        <authorList>
            <consortium name="The C. elegans sequencing consortium"/>
            <person name="Sulson J.E."/>
            <person name="Waterston R."/>
        </authorList>
    </citation>
    <scope>NUCLEOTIDE SEQUENCE [LARGE SCALE GENOMIC DNA]</scope>
    <source>
        <strain evidence="5 6">Bristol N2</strain>
    </source>
</reference>
<gene>
    <name evidence="5" type="ORF">CELE_Y50D4B.4</name>
    <name evidence="5 7" type="ORF">Y50D4B.4</name>
</gene>
<dbReference type="CTD" id="3565176"/>
<name>A0A0K3ASH9_CAEEL</name>
<dbReference type="GO" id="GO:0006516">
    <property type="term" value="P:glycoprotein catabolic process"/>
    <property type="evidence" value="ECO:0007669"/>
    <property type="project" value="InterPro"/>
</dbReference>
<dbReference type="PANTHER" id="PTHR48440">
    <property type="match status" value="1"/>
</dbReference>
<comment type="similarity">
    <text evidence="1">Belongs to the transglutaminase-like superfamily. PNGase family.</text>
</comment>
<dbReference type="SMART" id="SM00613">
    <property type="entry name" value="PAW"/>
    <property type="match status" value="4"/>
</dbReference>
<dbReference type="PROSITE" id="PS51398">
    <property type="entry name" value="PAW"/>
    <property type="match status" value="4"/>
</dbReference>
<dbReference type="Pfam" id="PF04721">
    <property type="entry name" value="PAW"/>
    <property type="match status" value="1"/>
</dbReference>
<dbReference type="AlphaFoldDB" id="A0A0K3ASH9"/>
<dbReference type="FunCoup" id="A0A0K3ASH9">
    <property type="interactions" value="371"/>
</dbReference>
<feature type="domain" description="PAW" evidence="4">
    <location>
        <begin position="47"/>
        <end position="218"/>
    </location>
</feature>
<accession>A0A0K3ASH9</accession>
<dbReference type="PANTHER" id="PTHR48440:SF1">
    <property type="entry name" value="PAW DOMAIN-CONTAINING PROTEIN"/>
    <property type="match status" value="1"/>
</dbReference>
<keyword evidence="3" id="KW-1133">Transmembrane helix</keyword>
<dbReference type="KEGG" id="cel:CELE_Y50D4B.4"/>
<dbReference type="WormBase" id="Y50D4B.4a">
    <property type="protein sequence ID" value="CE50955"/>
    <property type="gene ID" value="WBGene00021743"/>
</dbReference>
<evidence type="ECO:0000256" key="2">
    <source>
        <dbReference type="SAM" id="MobiDB-lite"/>
    </source>
</evidence>
<dbReference type="FunFam" id="2.60.120.1020:FF:000003">
    <property type="entry name" value="PAW domain-containing protein Y50D4B.3"/>
    <property type="match status" value="2"/>
</dbReference>
<dbReference type="PaxDb" id="6239-Y50D4B.4"/>
<dbReference type="AGR" id="WB:WBGene00021743"/>
<dbReference type="InterPro" id="IPR006588">
    <property type="entry name" value="Peptide_N_glycanase_PAW_dom"/>
</dbReference>
<dbReference type="InterPro" id="IPR008979">
    <property type="entry name" value="Galactose-bd-like_sf"/>
</dbReference>
<dbReference type="InParanoid" id="A0A0K3ASH9"/>
<dbReference type="GeneID" id="3565176"/>
<keyword evidence="8" id="KW-1267">Proteomics identification</keyword>
<dbReference type="Gene3D" id="2.60.120.1020">
    <property type="entry name" value="Peptide N glycanase, PAW domain"/>
    <property type="match status" value="4"/>
</dbReference>
<feature type="transmembrane region" description="Helical" evidence="3">
    <location>
        <begin position="30"/>
        <end position="51"/>
    </location>
</feature>
<dbReference type="SUPFAM" id="SSF49785">
    <property type="entry name" value="Galactose-binding domain-like"/>
    <property type="match status" value="4"/>
</dbReference>
<dbReference type="Proteomes" id="UP000001940">
    <property type="component" value="Chromosome V"/>
</dbReference>
<protein>
    <submittedName>
        <fullName evidence="5">PAW domain-containing protein</fullName>
    </submittedName>
</protein>
<dbReference type="EMBL" id="BX284605">
    <property type="protein sequence ID" value="CTQ86966.1"/>
    <property type="molecule type" value="Genomic_DNA"/>
</dbReference>
<evidence type="ECO:0007829" key="8">
    <source>
        <dbReference type="PeptideAtlas" id="A0A0K3ASH9"/>
    </source>
</evidence>
<keyword evidence="3" id="KW-0812">Transmembrane</keyword>
<proteinExistence type="evidence at protein level"/>